<evidence type="ECO:0000256" key="6">
    <source>
        <dbReference type="SAM" id="MobiDB-lite"/>
    </source>
</evidence>
<evidence type="ECO:0000313" key="9">
    <source>
        <dbReference type="EMBL" id="KAK4458515.1"/>
    </source>
</evidence>
<gene>
    <name evidence="9" type="ORF">QBC42DRAFT_314328</name>
</gene>
<keyword evidence="3 7" id="KW-1133">Transmembrane helix</keyword>
<dbReference type="GO" id="GO:0016020">
    <property type="term" value="C:membrane"/>
    <property type="evidence" value="ECO:0007669"/>
    <property type="project" value="UniProtKB-SubCell"/>
</dbReference>
<keyword evidence="2 7" id="KW-0812">Transmembrane</keyword>
<reference evidence="9" key="2">
    <citation type="submission" date="2023-06" db="EMBL/GenBank/DDBJ databases">
        <authorList>
            <consortium name="Lawrence Berkeley National Laboratory"/>
            <person name="Mondo S.J."/>
            <person name="Hensen N."/>
            <person name="Bonometti L."/>
            <person name="Westerberg I."/>
            <person name="Brannstrom I.O."/>
            <person name="Guillou S."/>
            <person name="Cros-Aarteil S."/>
            <person name="Calhoun S."/>
            <person name="Haridas S."/>
            <person name="Kuo A."/>
            <person name="Pangilinan J."/>
            <person name="Riley R."/>
            <person name="Labutti K."/>
            <person name="Andreopoulos B."/>
            <person name="Lipzen A."/>
            <person name="Chen C."/>
            <person name="Yanf M."/>
            <person name="Daum C."/>
            <person name="Ng V."/>
            <person name="Clum A."/>
            <person name="Steindorff A."/>
            <person name="Ohm R."/>
            <person name="Martin F."/>
            <person name="Silar P."/>
            <person name="Natvig D."/>
            <person name="Lalanne C."/>
            <person name="Gautier V."/>
            <person name="Ament-Velasquez S.L."/>
            <person name="Kruys A."/>
            <person name="Hutchinson M.I."/>
            <person name="Powell A.J."/>
            <person name="Barry K."/>
            <person name="Miller A.N."/>
            <person name="Grigoriev I.V."/>
            <person name="Debuchy R."/>
            <person name="Gladieux P."/>
            <person name="Thoren M.H."/>
            <person name="Johannesson H."/>
        </authorList>
    </citation>
    <scope>NUCLEOTIDE SEQUENCE</scope>
    <source>
        <strain evidence="9">PSN324</strain>
    </source>
</reference>
<evidence type="ECO:0000256" key="5">
    <source>
        <dbReference type="ARBA" id="ARBA00038359"/>
    </source>
</evidence>
<dbReference type="PANTHER" id="PTHR33048:SF146">
    <property type="entry name" value="INTEGRAL MEMBRANE PROTEIN"/>
    <property type="match status" value="1"/>
</dbReference>
<protein>
    <recommendedName>
        <fullName evidence="8">Rhodopsin domain-containing protein</fullName>
    </recommendedName>
</protein>
<dbReference type="Pfam" id="PF20684">
    <property type="entry name" value="Fung_rhodopsin"/>
    <property type="match status" value="1"/>
</dbReference>
<comment type="similarity">
    <text evidence="5">Belongs to the SAT4 family.</text>
</comment>
<comment type="subcellular location">
    <subcellularLocation>
        <location evidence="1">Membrane</location>
        <topology evidence="1">Multi-pass membrane protein</topology>
    </subcellularLocation>
</comment>
<dbReference type="EMBL" id="MU865066">
    <property type="protein sequence ID" value="KAK4458515.1"/>
    <property type="molecule type" value="Genomic_DNA"/>
</dbReference>
<feature type="region of interest" description="Disordered" evidence="6">
    <location>
        <begin position="262"/>
        <end position="328"/>
    </location>
</feature>
<accession>A0AAV9HCZ5</accession>
<evidence type="ECO:0000256" key="3">
    <source>
        <dbReference type="ARBA" id="ARBA00022989"/>
    </source>
</evidence>
<dbReference type="Proteomes" id="UP001321749">
    <property type="component" value="Unassembled WGS sequence"/>
</dbReference>
<dbReference type="InterPro" id="IPR052337">
    <property type="entry name" value="SAT4-like"/>
</dbReference>
<comment type="caution">
    <text evidence="9">The sequence shown here is derived from an EMBL/GenBank/DDBJ whole genome shotgun (WGS) entry which is preliminary data.</text>
</comment>
<evidence type="ECO:0000259" key="8">
    <source>
        <dbReference type="Pfam" id="PF20684"/>
    </source>
</evidence>
<feature type="transmembrane region" description="Helical" evidence="7">
    <location>
        <begin position="195"/>
        <end position="213"/>
    </location>
</feature>
<evidence type="ECO:0000256" key="4">
    <source>
        <dbReference type="ARBA" id="ARBA00023136"/>
    </source>
</evidence>
<reference evidence="9" key="1">
    <citation type="journal article" date="2023" name="Mol. Phylogenet. Evol.">
        <title>Genome-scale phylogeny and comparative genomics of the fungal order Sordariales.</title>
        <authorList>
            <person name="Hensen N."/>
            <person name="Bonometti L."/>
            <person name="Westerberg I."/>
            <person name="Brannstrom I.O."/>
            <person name="Guillou S."/>
            <person name="Cros-Aarteil S."/>
            <person name="Calhoun S."/>
            <person name="Haridas S."/>
            <person name="Kuo A."/>
            <person name="Mondo S."/>
            <person name="Pangilinan J."/>
            <person name="Riley R."/>
            <person name="LaButti K."/>
            <person name="Andreopoulos B."/>
            <person name="Lipzen A."/>
            <person name="Chen C."/>
            <person name="Yan M."/>
            <person name="Daum C."/>
            <person name="Ng V."/>
            <person name="Clum A."/>
            <person name="Steindorff A."/>
            <person name="Ohm R.A."/>
            <person name="Martin F."/>
            <person name="Silar P."/>
            <person name="Natvig D.O."/>
            <person name="Lalanne C."/>
            <person name="Gautier V."/>
            <person name="Ament-Velasquez S.L."/>
            <person name="Kruys A."/>
            <person name="Hutchinson M.I."/>
            <person name="Powell A.J."/>
            <person name="Barry K."/>
            <person name="Miller A.N."/>
            <person name="Grigoriev I.V."/>
            <person name="Debuchy R."/>
            <person name="Gladieux P."/>
            <person name="Hiltunen Thoren M."/>
            <person name="Johannesson H."/>
        </authorList>
    </citation>
    <scope>NUCLEOTIDE SEQUENCE</scope>
    <source>
        <strain evidence="9">PSN324</strain>
    </source>
</reference>
<evidence type="ECO:0000256" key="1">
    <source>
        <dbReference type="ARBA" id="ARBA00004141"/>
    </source>
</evidence>
<keyword evidence="4 7" id="KW-0472">Membrane</keyword>
<feature type="transmembrane region" description="Helical" evidence="7">
    <location>
        <begin position="12"/>
        <end position="32"/>
    </location>
</feature>
<feature type="transmembrane region" description="Helical" evidence="7">
    <location>
        <begin position="163"/>
        <end position="183"/>
    </location>
</feature>
<feature type="domain" description="Rhodopsin" evidence="8">
    <location>
        <begin position="30"/>
        <end position="260"/>
    </location>
</feature>
<dbReference type="AlphaFoldDB" id="A0AAV9HCZ5"/>
<evidence type="ECO:0000313" key="10">
    <source>
        <dbReference type="Proteomes" id="UP001321749"/>
    </source>
</evidence>
<feature type="transmembrane region" description="Helical" evidence="7">
    <location>
        <begin position="44"/>
        <end position="65"/>
    </location>
</feature>
<feature type="compositionally biased region" description="Low complexity" evidence="6">
    <location>
        <begin position="270"/>
        <end position="282"/>
    </location>
</feature>
<feature type="transmembrane region" description="Helical" evidence="7">
    <location>
        <begin position="113"/>
        <end position="133"/>
    </location>
</feature>
<feature type="transmembrane region" description="Helical" evidence="7">
    <location>
        <begin position="233"/>
        <end position="258"/>
    </location>
</feature>
<evidence type="ECO:0000256" key="2">
    <source>
        <dbReference type="ARBA" id="ARBA00022692"/>
    </source>
</evidence>
<dbReference type="PANTHER" id="PTHR33048">
    <property type="entry name" value="PTH11-LIKE INTEGRAL MEMBRANE PROTEIN (AFU_ORTHOLOGUE AFUA_5G11245)"/>
    <property type="match status" value="1"/>
</dbReference>
<sequence length="429" mass="47214">MAAVANLSGGPVLLSFSLATGTFALSTTFVRFCTRASISTGFVAADYASLVATLVALIGTVFGVIEATSSDPSRALEFSILGQPWYLMSVTLSKISICLFFMKLLGRARQWRILLSVLIVFMAAVNFAFSLTVNLQCRPLEKLWNPSVDGGCWNPSVQRDFGYFQGAFSLFTWFFLAFFPALIAQYIPKDRNPTWPFYVSSVLSFASGIFAIIRTAQTSQTSGVSVYTLHYFYLSLMAHLEQNLGLISANVLAFGPLFSRRRHHHHHHPSPNQYSSSSSSSRRSNKRPRPGANPNVPQSLSRSGSSSSSRSIATTHRTGGTSDSKRSSKFIIQGGAATDTDDPGRYFSPQRPSFDSELELDLDIDNEDVEAWPRGIIIKTVSVEVVEEVNPDHYARQAASPGQRHQRDNSTEVGGEMDWETILRAGPPR</sequence>
<feature type="region of interest" description="Disordered" evidence="6">
    <location>
        <begin position="394"/>
        <end position="429"/>
    </location>
</feature>
<feature type="transmembrane region" description="Helical" evidence="7">
    <location>
        <begin position="85"/>
        <end position="106"/>
    </location>
</feature>
<feature type="compositionally biased region" description="Low complexity" evidence="6">
    <location>
        <begin position="299"/>
        <end position="311"/>
    </location>
</feature>
<proteinExistence type="inferred from homology"/>
<feature type="compositionally biased region" description="Polar residues" evidence="6">
    <location>
        <begin position="312"/>
        <end position="322"/>
    </location>
</feature>
<dbReference type="InterPro" id="IPR049326">
    <property type="entry name" value="Rhodopsin_dom_fungi"/>
</dbReference>
<keyword evidence="10" id="KW-1185">Reference proteome</keyword>
<evidence type="ECO:0000256" key="7">
    <source>
        <dbReference type="SAM" id="Phobius"/>
    </source>
</evidence>
<organism evidence="9 10">
    <name type="scientific">Cladorrhinum samala</name>
    <dbReference type="NCBI Taxonomy" id="585594"/>
    <lineage>
        <taxon>Eukaryota</taxon>
        <taxon>Fungi</taxon>
        <taxon>Dikarya</taxon>
        <taxon>Ascomycota</taxon>
        <taxon>Pezizomycotina</taxon>
        <taxon>Sordariomycetes</taxon>
        <taxon>Sordariomycetidae</taxon>
        <taxon>Sordariales</taxon>
        <taxon>Podosporaceae</taxon>
        <taxon>Cladorrhinum</taxon>
    </lineage>
</organism>
<name>A0AAV9HCZ5_9PEZI</name>